<evidence type="ECO:0000256" key="1">
    <source>
        <dbReference type="SAM" id="SignalP"/>
    </source>
</evidence>
<keyword evidence="3" id="KW-1185">Reference proteome</keyword>
<evidence type="ECO:0000313" key="3">
    <source>
        <dbReference type="Proteomes" id="UP000490939"/>
    </source>
</evidence>
<proteinExistence type="predicted"/>
<dbReference type="EMBL" id="WNWR01000387">
    <property type="protein sequence ID" value="KAE9980442.1"/>
    <property type="molecule type" value="Genomic_DNA"/>
</dbReference>
<protein>
    <recommendedName>
        <fullName evidence="4">Kazal-like domain-containing protein</fullName>
    </recommendedName>
</protein>
<reference evidence="2 3" key="1">
    <citation type="submission" date="2019-07" db="EMBL/GenBank/DDBJ databases">
        <title>Venturia inaequalis Genome Resource.</title>
        <authorList>
            <person name="Lichtner F.J."/>
        </authorList>
    </citation>
    <scope>NUCLEOTIDE SEQUENCE [LARGE SCALE GENOMIC DNA]</scope>
    <source>
        <strain evidence="2 3">DMI_063113</strain>
    </source>
</reference>
<evidence type="ECO:0000313" key="2">
    <source>
        <dbReference type="EMBL" id="KAE9980442.1"/>
    </source>
</evidence>
<sequence>FLSATAVLLNLILIQEVAAAPALDALNVAAIGKCQAKPQICENPNDCSWGYSNIHNSCKAL</sequence>
<dbReference type="AlphaFoldDB" id="A0A8H3Z4K6"/>
<evidence type="ECO:0008006" key="4">
    <source>
        <dbReference type="Google" id="ProtNLM"/>
    </source>
</evidence>
<keyword evidence="1" id="KW-0732">Signal</keyword>
<name>A0A8H3Z4K6_VENIN</name>
<feature type="chain" id="PRO_5034491202" description="Kazal-like domain-containing protein" evidence="1">
    <location>
        <begin position="20"/>
        <end position="61"/>
    </location>
</feature>
<feature type="non-terminal residue" evidence="2">
    <location>
        <position position="61"/>
    </location>
</feature>
<gene>
    <name evidence="2" type="ORF">EG327_006566</name>
</gene>
<feature type="signal peptide" evidence="1">
    <location>
        <begin position="1"/>
        <end position="19"/>
    </location>
</feature>
<comment type="caution">
    <text evidence="2">The sequence shown here is derived from an EMBL/GenBank/DDBJ whole genome shotgun (WGS) entry which is preliminary data.</text>
</comment>
<dbReference type="Proteomes" id="UP000490939">
    <property type="component" value="Unassembled WGS sequence"/>
</dbReference>
<accession>A0A8H3Z4K6</accession>
<organism evidence="2 3">
    <name type="scientific">Venturia inaequalis</name>
    <name type="common">Apple scab fungus</name>
    <dbReference type="NCBI Taxonomy" id="5025"/>
    <lineage>
        <taxon>Eukaryota</taxon>
        <taxon>Fungi</taxon>
        <taxon>Dikarya</taxon>
        <taxon>Ascomycota</taxon>
        <taxon>Pezizomycotina</taxon>
        <taxon>Dothideomycetes</taxon>
        <taxon>Pleosporomycetidae</taxon>
        <taxon>Venturiales</taxon>
        <taxon>Venturiaceae</taxon>
        <taxon>Venturia</taxon>
    </lineage>
</organism>